<protein>
    <submittedName>
        <fullName evidence="1">Uncharacterized protein</fullName>
    </submittedName>
</protein>
<dbReference type="EMBL" id="JBHSEK010000025">
    <property type="protein sequence ID" value="MFC4492315.1"/>
    <property type="molecule type" value="Genomic_DNA"/>
</dbReference>
<dbReference type="Proteomes" id="UP001595999">
    <property type="component" value="Unassembled WGS sequence"/>
</dbReference>
<proteinExistence type="predicted"/>
<evidence type="ECO:0000313" key="1">
    <source>
        <dbReference type="EMBL" id="MFC4492315.1"/>
    </source>
</evidence>
<reference evidence="2" key="1">
    <citation type="journal article" date="2019" name="Int. J. Syst. Evol. Microbiol.">
        <title>The Global Catalogue of Microorganisms (GCM) 10K type strain sequencing project: providing services to taxonomists for standard genome sequencing and annotation.</title>
        <authorList>
            <consortium name="The Broad Institute Genomics Platform"/>
            <consortium name="The Broad Institute Genome Sequencing Center for Infectious Disease"/>
            <person name="Wu L."/>
            <person name="Ma J."/>
        </authorList>
    </citation>
    <scope>NUCLEOTIDE SEQUENCE [LARGE SCALE GENOMIC DNA]</scope>
    <source>
        <strain evidence="2">CGMCC 4.7608</strain>
    </source>
</reference>
<dbReference type="RefSeq" id="WP_231462048.1">
    <property type="nucleotide sequence ID" value="NZ_JAJOHW010000056.1"/>
</dbReference>
<organism evidence="1 2">
    <name type="scientific">Chromobacterium aquaticum</name>
    <dbReference type="NCBI Taxonomy" id="467180"/>
    <lineage>
        <taxon>Bacteria</taxon>
        <taxon>Pseudomonadati</taxon>
        <taxon>Pseudomonadota</taxon>
        <taxon>Betaproteobacteria</taxon>
        <taxon>Neisseriales</taxon>
        <taxon>Chromobacteriaceae</taxon>
        <taxon>Chromobacterium</taxon>
    </lineage>
</organism>
<evidence type="ECO:0000313" key="2">
    <source>
        <dbReference type="Proteomes" id="UP001595999"/>
    </source>
</evidence>
<keyword evidence="2" id="KW-1185">Reference proteome</keyword>
<comment type="caution">
    <text evidence="1">The sequence shown here is derived from an EMBL/GenBank/DDBJ whole genome shotgun (WGS) entry which is preliminary data.</text>
</comment>
<name>A0ABV9A0H3_9NEIS</name>
<accession>A0ABV9A0H3</accession>
<sequence>MKTVLIYSAADAEAPTSPGSQHHWYTLVQDPAAAETGHNPWDGRAAILKKPYELQDDCRVSIRPARCFDPISRQEQHKNLYLIEIANQGGSSAFCSRRLYRWPEALGFIAQFEGLSFPAAARVWRAKKP</sequence>
<gene>
    <name evidence="1" type="ORF">ACFO0R_22120</name>
</gene>